<gene>
    <name evidence="2" type="ORF">DFP72DRAFT_851163</name>
</gene>
<proteinExistence type="predicted"/>
<comment type="caution">
    <text evidence="2">The sequence shown here is derived from an EMBL/GenBank/DDBJ whole genome shotgun (WGS) entry which is preliminary data.</text>
</comment>
<dbReference type="EMBL" id="JACGCI010000053">
    <property type="protein sequence ID" value="KAF6750909.1"/>
    <property type="molecule type" value="Genomic_DNA"/>
</dbReference>
<keyword evidence="3" id="KW-1185">Reference proteome</keyword>
<feature type="region of interest" description="Disordered" evidence="1">
    <location>
        <begin position="233"/>
        <end position="267"/>
    </location>
</feature>
<protein>
    <submittedName>
        <fullName evidence="2">Uncharacterized protein</fullName>
    </submittedName>
</protein>
<feature type="compositionally biased region" description="Basic and acidic residues" evidence="1">
    <location>
        <begin position="233"/>
        <end position="251"/>
    </location>
</feature>
<reference evidence="2 3" key="1">
    <citation type="submission" date="2020-07" db="EMBL/GenBank/DDBJ databases">
        <title>Comparative genomics of pyrophilous fungi reveals a link between fire events and developmental genes.</title>
        <authorList>
            <consortium name="DOE Joint Genome Institute"/>
            <person name="Steindorff A.S."/>
            <person name="Carver A."/>
            <person name="Calhoun S."/>
            <person name="Stillman K."/>
            <person name="Liu H."/>
            <person name="Lipzen A."/>
            <person name="Pangilinan J."/>
            <person name="Labutti K."/>
            <person name="Bruns T.D."/>
            <person name="Grigoriev I.V."/>
        </authorList>
    </citation>
    <scope>NUCLEOTIDE SEQUENCE [LARGE SCALE GENOMIC DNA]</scope>
    <source>
        <strain evidence="2 3">CBS 144469</strain>
    </source>
</reference>
<dbReference type="Proteomes" id="UP000521943">
    <property type="component" value="Unassembled WGS sequence"/>
</dbReference>
<evidence type="ECO:0000313" key="3">
    <source>
        <dbReference type="Proteomes" id="UP000521943"/>
    </source>
</evidence>
<sequence length="414" mass="45655">MLNPVNGLSGERDLIGGQTMLSSQLGISEMSRRWQAVSSLSYSDSTLIAVNECFKLDRNPNIVVMIASRDKIPPSSVGYLDNCALAYSHGCGGVKTGRGRELGTLLGVKRRSSEWAFKEMCPDIWTLYHCDHISRRFHTKLHTSLRGMGLLGQSWLEWSKLVIISSLIIPRHKYEVILASEAVALCLIIEILDIPLAIFGEWNDSCMDDFVHETENTDDLMFLKAGLVDEGERLKQDDASEEGEGRLDSTGRRRRAKEYSTPWIPDAPERDERRELKAIFRRDGAASLFTHSSSRRPRPPSRSPLPSRFCIGTLRVFLQVLDGFEVLGGIVPPLPERARVGMGEKDREVRGSGGARKRVDSDAIVYTQGSGVGDIDGGGDLGSCASYLSDSLAKMQIQSRNSATPLNGESGQPV</sequence>
<dbReference type="AlphaFoldDB" id="A0A8H6HPQ5"/>
<evidence type="ECO:0000256" key="1">
    <source>
        <dbReference type="SAM" id="MobiDB-lite"/>
    </source>
</evidence>
<evidence type="ECO:0000313" key="2">
    <source>
        <dbReference type="EMBL" id="KAF6750909.1"/>
    </source>
</evidence>
<organism evidence="2 3">
    <name type="scientific">Ephemerocybe angulata</name>
    <dbReference type="NCBI Taxonomy" id="980116"/>
    <lineage>
        <taxon>Eukaryota</taxon>
        <taxon>Fungi</taxon>
        <taxon>Dikarya</taxon>
        <taxon>Basidiomycota</taxon>
        <taxon>Agaricomycotina</taxon>
        <taxon>Agaricomycetes</taxon>
        <taxon>Agaricomycetidae</taxon>
        <taxon>Agaricales</taxon>
        <taxon>Agaricineae</taxon>
        <taxon>Psathyrellaceae</taxon>
        <taxon>Ephemerocybe</taxon>
    </lineage>
</organism>
<accession>A0A8H6HPQ5</accession>
<name>A0A8H6HPQ5_9AGAR</name>